<reference evidence="5 6" key="1">
    <citation type="submission" date="2019-11" db="EMBL/GenBank/DDBJ databases">
        <title>Type strains purchased from KCTC, JCM and DSMZ.</title>
        <authorList>
            <person name="Lu H."/>
        </authorList>
    </citation>
    <scope>NUCLEOTIDE SEQUENCE [LARGE SCALE GENOMIC DNA]</scope>
    <source>
        <strain evidence="5 6">JCM 31587</strain>
    </source>
</reference>
<evidence type="ECO:0000259" key="4">
    <source>
        <dbReference type="PROSITE" id="PS50949"/>
    </source>
</evidence>
<dbReference type="SUPFAM" id="SSF48008">
    <property type="entry name" value="GntR ligand-binding domain-like"/>
    <property type="match status" value="1"/>
</dbReference>
<keyword evidence="2" id="KW-0238">DNA-binding</keyword>
<dbReference type="Gene3D" id="1.20.120.530">
    <property type="entry name" value="GntR ligand-binding domain-like"/>
    <property type="match status" value="1"/>
</dbReference>
<dbReference type="OrthoDB" id="5296437at2"/>
<evidence type="ECO:0000313" key="5">
    <source>
        <dbReference type="EMBL" id="MTW09963.1"/>
    </source>
</evidence>
<dbReference type="CDD" id="cd07377">
    <property type="entry name" value="WHTH_GntR"/>
    <property type="match status" value="1"/>
</dbReference>
<dbReference type="Pfam" id="PF07729">
    <property type="entry name" value="FCD"/>
    <property type="match status" value="1"/>
</dbReference>
<accession>A0A6L6QE51</accession>
<dbReference type="GO" id="GO:0003677">
    <property type="term" value="F:DNA binding"/>
    <property type="evidence" value="ECO:0007669"/>
    <property type="project" value="UniProtKB-KW"/>
</dbReference>
<comment type="caution">
    <text evidence="5">The sequence shown here is derived from an EMBL/GenBank/DDBJ whole genome shotgun (WGS) entry which is preliminary data.</text>
</comment>
<sequence length="228" mass="24433">MEPNDTAKPEARMYRVVAERILHLIREQGLGTGARLPAERELAARIGVSRASLREALVALEIGGVIEVRGGSGVYITGRRAVAPADPETGPGPFEVLAARRMIEAEVAAKAARNASDADLDAILAAMIEMERTYDNPASHEAADRSFHLALAHAAGNSALVAVVEYLWSQRGAMAHRLKQHYRTEELGEATLADHRAIFSAVAAHDEAGARQAMRGHLARVHRTLAGG</sequence>
<name>A0A6L6QE51_9BURK</name>
<evidence type="ECO:0000256" key="1">
    <source>
        <dbReference type="ARBA" id="ARBA00023015"/>
    </source>
</evidence>
<dbReference type="PRINTS" id="PR00035">
    <property type="entry name" value="HTHGNTR"/>
</dbReference>
<dbReference type="PANTHER" id="PTHR43537:SF5">
    <property type="entry name" value="UXU OPERON TRANSCRIPTIONAL REGULATOR"/>
    <property type="match status" value="1"/>
</dbReference>
<dbReference type="RefSeq" id="WP_155452917.1">
    <property type="nucleotide sequence ID" value="NZ_WNKX01000003.1"/>
</dbReference>
<dbReference type="Proteomes" id="UP000472320">
    <property type="component" value="Unassembled WGS sequence"/>
</dbReference>
<dbReference type="SUPFAM" id="SSF46785">
    <property type="entry name" value="Winged helix' DNA-binding domain"/>
    <property type="match status" value="1"/>
</dbReference>
<dbReference type="GO" id="GO:0003700">
    <property type="term" value="F:DNA-binding transcription factor activity"/>
    <property type="evidence" value="ECO:0007669"/>
    <property type="project" value="InterPro"/>
</dbReference>
<dbReference type="InterPro" id="IPR008920">
    <property type="entry name" value="TF_FadR/GntR_C"/>
</dbReference>
<dbReference type="InterPro" id="IPR036388">
    <property type="entry name" value="WH-like_DNA-bd_sf"/>
</dbReference>
<dbReference type="EMBL" id="WNKX01000003">
    <property type="protein sequence ID" value="MTW09963.1"/>
    <property type="molecule type" value="Genomic_DNA"/>
</dbReference>
<evidence type="ECO:0000256" key="3">
    <source>
        <dbReference type="ARBA" id="ARBA00023163"/>
    </source>
</evidence>
<dbReference type="InterPro" id="IPR000524">
    <property type="entry name" value="Tscrpt_reg_HTH_GntR"/>
</dbReference>
<proteinExistence type="predicted"/>
<dbReference type="InterPro" id="IPR036390">
    <property type="entry name" value="WH_DNA-bd_sf"/>
</dbReference>
<dbReference type="SMART" id="SM00345">
    <property type="entry name" value="HTH_GNTR"/>
    <property type="match status" value="1"/>
</dbReference>
<evidence type="ECO:0000313" key="6">
    <source>
        <dbReference type="Proteomes" id="UP000472320"/>
    </source>
</evidence>
<dbReference type="InterPro" id="IPR011711">
    <property type="entry name" value="GntR_C"/>
</dbReference>
<gene>
    <name evidence="5" type="ORF">GM658_05065</name>
</gene>
<dbReference type="AlphaFoldDB" id="A0A6L6QE51"/>
<dbReference type="Pfam" id="PF00392">
    <property type="entry name" value="GntR"/>
    <property type="match status" value="1"/>
</dbReference>
<protein>
    <submittedName>
        <fullName evidence="5">FCD domain-containing protein</fullName>
    </submittedName>
</protein>
<dbReference type="PANTHER" id="PTHR43537">
    <property type="entry name" value="TRANSCRIPTIONAL REGULATOR, GNTR FAMILY"/>
    <property type="match status" value="1"/>
</dbReference>
<organism evidence="5 6">
    <name type="scientific">Massilia eburnea</name>
    <dbReference type="NCBI Taxonomy" id="1776165"/>
    <lineage>
        <taxon>Bacteria</taxon>
        <taxon>Pseudomonadati</taxon>
        <taxon>Pseudomonadota</taxon>
        <taxon>Betaproteobacteria</taxon>
        <taxon>Burkholderiales</taxon>
        <taxon>Oxalobacteraceae</taxon>
        <taxon>Telluria group</taxon>
        <taxon>Massilia</taxon>
    </lineage>
</organism>
<dbReference type="Gene3D" id="1.10.10.10">
    <property type="entry name" value="Winged helix-like DNA-binding domain superfamily/Winged helix DNA-binding domain"/>
    <property type="match status" value="1"/>
</dbReference>
<keyword evidence="6" id="KW-1185">Reference proteome</keyword>
<evidence type="ECO:0000256" key="2">
    <source>
        <dbReference type="ARBA" id="ARBA00023125"/>
    </source>
</evidence>
<dbReference type="SMART" id="SM00895">
    <property type="entry name" value="FCD"/>
    <property type="match status" value="1"/>
</dbReference>
<keyword evidence="3" id="KW-0804">Transcription</keyword>
<keyword evidence="1" id="KW-0805">Transcription regulation</keyword>
<dbReference type="PROSITE" id="PS50949">
    <property type="entry name" value="HTH_GNTR"/>
    <property type="match status" value="1"/>
</dbReference>
<feature type="domain" description="HTH gntR-type" evidence="4">
    <location>
        <begin position="11"/>
        <end position="79"/>
    </location>
</feature>